<evidence type="ECO:0000256" key="3">
    <source>
        <dbReference type="ARBA" id="ARBA00022801"/>
    </source>
</evidence>
<evidence type="ECO:0000313" key="7">
    <source>
        <dbReference type="Proteomes" id="UP000295172"/>
    </source>
</evidence>
<dbReference type="InterPro" id="IPR013783">
    <property type="entry name" value="Ig-like_fold"/>
</dbReference>
<dbReference type="EMBL" id="SMKR01000080">
    <property type="protein sequence ID" value="TDD22645.1"/>
    <property type="molecule type" value="Genomic_DNA"/>
</dbReference>
<dbReference type="GO" id="GO:0005737">
    <property type="term" value="C:cytoplasm"/>
    <property type="evidence" value="ECO:0007669"/>
    <property type="project" value="UniProtKB-SubCell"/>
</dbReference>
<dbReference type="RefSeq" id="WP_132322001.1">
    <property type="nucleotide sequence ID" value="NZ_SMKR01000080.1"/>
</dbReference>
<dbReference type="Gene3D" id="2.60.40.10">
    <property type="entry name" value="Immunoglobulins"/>
    <property type="match status" value="1"/>
</dbReference>
<keyword evidence="3" id="KW-0378">Hydrolase</keyword>
<keyword evidence="2" id="KW-0963">Cytoplasm</keyword>
<protein>
    <submittedName>
        <fullName evidence="6">Enterochelin esterase</fullName>
    </submittedName>
</protein>
<dbReference type="GO" id="GO:0008849">
    <property type="term" value="F:enterochelin esterase activity"/>
    <property type="evidence" value="ECO:0007669"/>
    <property type="project" value="InterPro"/>
</dbReference>
<dbReference type="OrthoDB" id="9775130at2"/>
<sequence length="402" mass="44843">MVVSPRIEQLRRDLADGPVGGVLARFWAEVALVGTPLVEPYDDECRLVTFVWKQDQPVERVVVIGGPALWWEIPDNQLERLDGTNVWFRTYLVGADHRGRYVLSPDDSLQPLAAAGTPAAVERAAAFRPDPFNRTPFTLPGIENDPGSPPQYFSTFALDQATPRCFAEPRPDVPRGAVREAMFASEVLGNERKVWLWESAVDTSEPALLVLLDGRDWTEVLPIFPTLDNLVAEGLLPPMVAVLPDSIDFATRARELPCHEGFAHFLAEELLPWARRRTGATADPRRIVVAGKSYGGLASVFAGLRRPDVFGNVIAQSGSFWWSPPDDEAGWLIRQVDQRVPVRFCLDVGQQEGDWMIPQTKRLAAALGQYADEVLYREYNGGHDLNCWLAELPVELRWALEP</sequence>
<dbReference type="PANTHER" id="PTHR48098">
    <property type="entry name" value="ENTEROCHELIN ESTERASE-RELATED"/>
    <property type="match status" value="1"/>
</dbReference>
<evidence type="ECO:0000256" key="4">
    <source>
        <dbReference type="ARBA" id="ARBA00024201"/>
    </source>
</evidence>
<comment type="caution">
    <text evidence="6">The sequence shown here is derived from an EMBL/GenBank/DDBJ whole genome shotgun (WGS) entry which is preliminary data.</text>
</comment>
<proteinExistence type="inferred from homology"/>
<dbReference type="AlphaFoldDB" id="A0A4R4WY00"/>
<dbReference type="SUPFAM" id="SSF53474">
    <property type="entry name" value="alpha/beta-Hydrolases"/>
    <property type="match status" value="1"/>
</dbReference>
<dbReference type="Pfam" id="PF00756">
    <property type="entry name" value="Esterase"/>
    <property type="match status" value="1"/>
</dbReference>
<evidence type="ECO:0000259" key="5">
    <source>
        <dbReference type="Pfam" id="PF11806"/>
    </source>
</evidence>
<dbReference type="NCBIfam" id="NF007758">
    <property type="entry name" value="PRK10439.1"/>
    <property type="match status" value="1"/>
</dbReference>
<dbReference type="Gene3D" id="3.40.50.1820">
    <property type="entry name" value="alpha/beta hydrolase"/>
    <property type="match status" value="1"/>
</dbReference>
<dbReference type="InterPro" id="IPR050583">
    <property type="entry name" value="Mycobacterial_A85_antigen"/>
</dbReference>
<dbReference type="InterPro" id="IPR014756">
    <property type="entry name" value="Ig_E-set"/>
</dbReference>
<dbReference type="InterPro" id="IPR029058">
    <property type="entry name" value="AB_hydrolase_fold"/>
</dbReference>
<dbReference type="GO" id="GO:0005975">
    <property type="term" value="P:carbohydrate metabolic process"/>
    <property type="evidence" value="ECO:0007669"/>
    <property type="project" value="UniProtKB-ARBA"/>
</dbReference>
<evidence type="ECO:0000313" key="6">
    <source>
        <dbReference type="EMBL" id="TDD22645.1"/>
    </source>
</evidence>
<comment type="subcellular location">
    <subcellularLocation>
        <location evidence="1">Cytoplasm</location>
    </subcellularLocation>
</comment>
<keyword evidence="7" id="KW-1185">Reference proteome</keyword>
<dbReference type="PANTHER" id="PTHR48098:SF3">
    <property type="entry name" value="IRON(III) ENTEROBACTIN ESTERASE"/>
    <property type="match status" value="1"/>
</dbReference>
<dbReference type="GO" id="GO:0005506">
    <property type="term" value="F:iron ion binding"/>
    <property type="evidence" value="ECO:0007669"/>
    <property type="project" value="InterPro"/>
</dbReference>
<name>A0A4R4WY00_9ACTN</name>
<dbReference type="Proteomes" id="UP000295172">
    <property type="component" value="Unassembled WGS sequence"/>
</dbReference>
<accession>A0A4R4WY00</accession>
<evidence type="ECO:0000256" key="2">
    <source>
        <dbReference type="ARBA" id="ARBA00022490"/>
    </source>
</evidence>
<reference evidence="6 7" key="1">
    <citation type="submission" date="2019-02" db="EMBL/GenBank/DDBJ databases">
        <title>Draft genome sequences of novel Actinobacteria.</title>
        <authorList>
            <person name="Sahin N."/>
            <person name="Ay H."/>
            <person name="Saygin H."/>
        </authorList>
    </citation>
    <scope>NUCLEOTIDE SEQUENCE [LARGE SCALE GENOMIC DNA]</scope>
    <source>
        <strain evidence="6 7">16K104</strain>
    </source>
</reference>
<organism evidence="6 7">
    <name type="scientific">Kribbella turkmenica</name>
    <dbReference type="NCBI Taxonomy" id="2530375"/>
    <lineage>
        <taxon>Bacteria</taxon>
        <taxon>Bacillati</taxon>
        <taxon>Actinomycetota</taxon>
        <taxon>Actinomycetes</taxon>
        <taxon>Propionibacteriales</taxon>
        <taxon>Kribbellaceae</taxon>
        <taxon>Kribbella</taxon>
    </lineage>
</organism>
<dbReference type="InterPro" id="IPR021764">
    <property type="entry name" value="Enterochelin_esterase_N"/>
</dbReference>
<dbReference type="SUPFAM" id="SSF81296">
    <property type="entry name" value="E set domains"/>
    <property type="match status" value="1"/>
</dbReference>
<dbReference type="GO" id="GO:0006826">
    <property type="term" value="P:iron ion transport"/>
    <property type="evidence" value="ECO:0007669"/>
    <property type="project" value="InterPro"/>
</dbReference>
<comment type="similarity">
    <text evidence="4">Belongs to the Fes family.</text>
</comment>
<dbReference type="InterPro" id="IPR000801">
    <property type="entry name" value="Esterase-like"/>
</dbReference>
<feature type="domain" description="Enterochelin esterase N-terminal" evidence="5">
    <location>
        <begin position="48"/>
        <end position="139"/>
    </location>
</feature>
<evidence type="ECO:0000256" key="1">
    <source>
        <dbReference type="ARBA" id="ARBA00004496"/>
    </source>
</evidence>
<dbReference type="Pfam" id="PF11806">
    <property type="entry name" value="Enterochelin_N"/>
    <property type="match status" value="1"/>
</dbReference>
<gene>
    <name evidence="6" type="ORF">E1218_19095</name>
</gene>